<dbReference type="EMBL" id="CAJDYZ010000160">
    <property type="protein sequence ID" value="CAD1468147.1"/>
    <property type="molecule type" value="Genomic_DNA"/>
</dbReference>
<name>A0A6V7GTJ4_9HYME</name>
<organism evidence="7 8">
    <name type="scientific">Heterotrigona itama</name>
    <dbReference type="NCBI Taxonomy" id="395501"/>
    <lineage>
        <taxon>Eukaryota</taxon>
        <taxon>Metazoa</taxon>
        <taxon>Ecdysozoa</taxon>
        <taxon>Arthropoda</taxon>
        <taxon>Hexapoda</taxon>
        <taxon>Insecta</taxon>
        <taxon>Pterygota</taxon>
        <taxon>Neoptera</taxon>
        <taxon>Endopterygota</taxon>
        <taxon>Hymenoptera</taxon>
        <taxon>Apocrita</taxon>
        <taxon>Aculeata</taxon>
        <taxon>Apoidea</taxon>
        <taxon>Anthophila</taxon>
        <taxon>Apidae</taxon>
        <taxon>Heterotrigona</taxon>
    </lineage>
</organism>
<dbReference type="InterPro" id="IPR022894">
    <property type="entry name" value="Oligoribonuclease"/>
</dbReference>
<dbReference type="OrthoDB" id="270189at2759"/>
<dbReference type="PANTHER" id="PTHR11046:SF0">
    <property type="entry name" value="OLIGORIBONUCLEASE, MITOCHONDRIAL"/>
    <property type="match status" value="1"/>
</dbReference>
<dbReference type="Gene3D" id="3.30.420.10">
    <property type="entry name" value="Ribonuclease H-like superfamily/Ribonuclease H"/>
    <property type="match status" value="1"/>
</dbReference>
<dbReference type="SMART" id="SM00479">
    <property type="entry name" value="EXOIII"/>
    <property type="match status" value="1"/>
</dbReference>
<dbReference type="InterPro" id="IPR036397">
    <property type="entry name" value="RNaseH_sf"/>
</dbReference>
<dbReference type="GO" id="GO:0003676">
    <property type="term" value="F:nucleic acid binding"/>
    <property type="evidence" value="ECO:0007669"/>
    <property type="project" value="InterPro"/>
</dbReference>
<evidence type="ECO:0000256" key="5">
    <source>
        <dbReference type="ARBA" id="ARBA00072681"/>
    </source>
</evidence>
<dbReference type="SUPFAM" id="SSF53098">
    <property type="entry name" value="Ribonuclease H-like"/>
    <property type="match status" value="1"/>
</dbReference>
<dbReference type="GO" id="GO:0005739">
    <property type="term" value="C:mitochondrion"/>
    <property type="evidence" value="ECO:0007669"/>
    <property type="project" value="TreeGrafter"/>
</dbReference>
<evidence type="ECO:0000313" key="7">
    <source>
        <dbReference type="EMBL" id="CAD1468147.1"/>
    </source>
</evidence>
<dbReference type="InterPro" id="IPR013520">
    <property type="entry name" value="Ribonucl_H"/>
</dbReference>
<protein>
    <recommendedName>
        <fullName evidence="5">Probable oligoribonuclease</fullName>
    </recommendedName>
</protein>
<keyword evidence="8" id="KW-1185">Reference proteome</keyword>
<accession>A0A6V7GTJ4</accession>
<dbReference type="PANTHER" id="PTHR11046">
    <property type="entry name" value="OLIGORIBONUCLEASE, MITOCHONDRIAL"/>
    <property type="match status" value="1"/>
</dbReference>
<proteinExistence type="inferred from homology"/>
<evidence type="ECO:0000256" key="3">
    <source>
        <dbReference type="ARBA" id="ARBA00022801"/>
    </source>
</evidence>
<dbReference type="InterPro" id="IPR012337">
    <property type="entry name" value="RNaseH-like_sf"/>
</dbReference>
<comment type="similarity">
    <text evidence="1">Belongs to the oligoribonuclease family.</text>
</comment>
<dbReference type="NCBIfam" id="NF003765">
    <property type="entry name" value="PRK05359.1"/>
    <property type="match status" value="1"/>
</dbReference>
<dbReference type="Proteomes" id="UP000752696">
    <property type="component" value="Unassembled WGS sequence"/>
</dbReference>
<dbReference type="FunFam" id="3.30.420.10:FF:000003">
    <property type="entry name" value="Oligoribonuclease"/>
    <property type="match status" value="1"/>
</dbReference>
<dbReference type="CDD" id="cd06135">
    <property type="entry name" value="Orn"/>
    <property type="match status" value="1"/>
</dbReference>
<comment type="caution">
    <text evidence="7">The sequence shown here is derived from an EMBL/GenBank/DDBJ whole genome shotgun (WGS) entry which is preliminary data.</text>
</comment>
<evidence type="ECO:0000259" key="6">
    <source>
        <dbReference type="SMART" id="SM00479"/>
    </source>
</evidence>
<sequence length="211" mass="24915">MKKFFKYYISIHYNSLTAKSSVFYISTSTKKNNYIVWLDLEMTGLDVNTSQILEIACLITDKNLKLVSKDFNVVVHQPDEILNNMNDWCLKIHQKTGLIDESRLSKTTIQDAEQIVLKYLKTYIKEATCPLAGNSVYMDRMFLYKHMPLINNYLHYRTIDISTIKELVKRWNINIPTLEKKHVHRALPDIKESIKELQHYKDYIFDLCINN</sequence>
<feature type="domain" description="Exonuclease" evidence="6">
    <location>
        <begin position="34"/>
        <end position="206"/>
    </location>
</feature>
<evidence type="ECO:0000256" key="1">
    <source>
        <dbReference type="ARBA" id="ARBA00009921"/>
    </source>
</evidence>
<keyword evidence="4" id="KW-0269">Exonuclease</keyword>
<evidence type="ECO:0000256" key="4">
    <source>
        <dbReference type="ARBA" id="ARBA00022839"/>
    </source>
</evidence>
<keyword evidence="3" id="KW-0378">Hydrolase</keyword>
<evidence type="ECO:0000313" key="8">
    <source>
        <dbReference type="Proteomes" id="UP000752696"/>
    </source>
</evidence>
<gene>
    <name evidence="7" type="ORF">MHI_LOCUS24375</name>
</gene>
<keyword evidence="2" id="KW-0540">Nuclease</keyword>
<reference evidence="7" key="1">
    <citation type="submission" date="2020-07" db="EMBL/GenBank/DDBJ databases">
        <authorList>
            <person name="Nazaruddin N."/>
        </authorList>
    </citation>
    <scope>NUCLEOTIDE SEQUENCE</scope>
</reference>
<dbReference type="AlphaFoldDB" id="A0A6V7GTJ4"/>
<dbReference type="Pfam" id="PF00929">
    <property type="entry name" value="RNase_T"/>
    <property type="match status" value="1"/>
</dbReference>
<evidence type="ECO:0000256" key="2">
    <source>
        <dbReference type="ARBA" id="ARBA00022722"/>
    </source>
</evidence>
<dbReference type="GO" id="GO:0000175">
    <property type="term" value="F:3'-5'-RNA exonuclease activity"/>
    <property type="evidence" value="ECO:0007669"/>
    <property type="project" value="InterPro"/>
</dbReference>